<evidence type="ECO:0000313" key="2">
    <source>
        <dbReference type="Proteomes" id="UP000245622"/>
    </source>
</evidence>
<dbReference type="InterPro" id="IPR052949">
    <property type="entry name" value="PA_immunity-related"/>
</dbReference>
<dbReference type="InterPro" id="IPR001646">
    <property type="entry name" value="5peptide_repeat"/>
</dbReference>
<evidence type="ECO:0000313" key="1">
    <source>
        <dbReference type="EMBL" id="CED94102.1"/>
    </source>
</evidence>
<dbReference type="RefSeq" id="WP_180701648.1">
    <property type="nucleotide sequence ID" value="NZ_CAOWGD010000037.1"/>
</dbReference>
<sequence length="214" mass="24221">MIKKIKIQKPKMPINFKECNDAITEILDNEKLEEVIVKDDKIEGIENLCVTLNSCIFSNVIFEYCDFIKIDMTDVIFENCDLSNINFSYSSLYRVEFINCKLTGCNFNDSTLKSVTFKNCLGRYSNFAFSKFTGVSIENSDFSFAVFQEIKNETLLLDSNNLTKSVFSGTPLNNVDFTNSEIDGIEVKINDIFGGTFSVNQALDLSKLMGIIVK</sequence>
<organism evidence="1 2">
    <name type="scientific">Romboutsia ilealis</name>
    <dbReference type="NCBI Taxonomy" id="1115758"/>
    <lineage>
        <taxon>Bacteria</taxon>
        <taxon>Bacillati</taxon>
        <taxon>Bacillota</taxon>
        <taxon>Clostridia</taxon>
        <taxon>Peptostreptococcales</taxon>
        <taxon>Peptostreptococcaceae</taxon>
        <taxon>Romboutsia</taxon>
    </lineage>
</organism>
<dbReference type="AlphaFoldDB" id="A0A1V1I1I1"/>
<gene>
    <name evidence="1" type="ORF">CRIB_1495</name>
</gene>
<proteinExistence type="predicted"/>
<name>A0A1V1I1I1_9FIRM</name>
<dbReference type="GeneID" id="82205528"/>
<dbReference type="Proteomes" id="UP000245622">
    <property type="component" value="Chromosome 1"/>
</dbReference>
<protein>
    <submittedName>
        <fullName evidence="1">Pentapeptide repeat protein</fullName>
    </submittedName>
</protein>
<accession>A0A1V1I1I1</accession>
<dbReference type="SUPFAM" id="SSF141571">
    <property type="entry name" value="Pentapeptide repeat-like"/>
    <property type="match status" value="1"/>
</dbReference>
<dbReference type="PANTHER" id="PTHR42999">
    <property type="entry name" value="ANTIBIOTIC RESISTANCE PROTEIN MCBG"/>
    <property type="match status" value="1"/>
</dbReference>
<dbReference type="PANTHER" id="PTHR42999:SF1">
    <property type="entry name" value="PENTAPEPTIDE REPEAT-CONTAINING PROTEIN"/>
    <property type="match status" value="1"/>
</dbReference>
<dbReference type="EMBL" id="LN555523">
    <property type="protein sequence ID" value="CED94102.1"/>
    <property type="molecule type" value="Genomic_DNA"/>
</dbReference>
<dbReference type="KEGG" id="ril:CRIB_1495"/>
<dbReference type="Gene3D" id="2.160.20.80">
    <property type="entry name" value="E3 ubiquitin-protein ligase SopA"/>
    <property type="match status" value="1"/>
</dbReference>
<keyword evidence="2" id="KW-1185">Reference proteome</keyword>
<dbReference type="Pfam" id="PF13599">
    <property type="entry name" value="Pentapeptide_4"/>
    <property type="match status" value="1"/>
</dbReference>
<reference evidence="1 2" key="1">
    <citation type="submission" date="2014-04" db="EMBL/GenBank/DDBJ databases">
        <authorList>
            <person name="Hornung B.V."/>
        </authorList>
    </citation>
    <scope>NUCLEOTIDE SEQUENCE [LARGE SCALE GENOMIC DNA]</scope>
    <source>
        <strain evidence="1 2">CRIB</strain>
    </source>
</reference>